<dbReference type="PANTHER" id="PTHR21505:SF12">
    <property type="entry name" value="MADF DOMAIN-CONTAINING PROTEIN-RELATED"/>
    <property type="match status" value="1"/>
</dbReference>
<evidence type="ECO:0000313" key="3">
    <source>
        <dbReference type="EMBL" id="CAK1590804.1"/>
    </source>
</evidence>
<feature type="compositionally biased region" description="Polar residues" evidence="1">
    <location>
        <begin position="111"/>
        <end position="131"/>
    </location>
</feature>
<dbReference type="InterPro" id="IPR006578">
    <property type="entry name" value="MADF-dom"/>
</dbReference>
<comment type="caution">
    <text evidence="3">The sequence shown here is derived from an EMBL/GenBank/DDBJ whole genome shotgun (WGS) entry which is preliminary data.</text>
</comment>
<dbReference type="Proteomes" id="UP001314205">
    <property type="component" value="Unassembled WGS sequence"/>
</dbReference>
<evidence type="ECO:0000259" key="2">
    <source>
        <dbReference type="PROSITE" id="PS51029"/>
    </source>
</evidence>
<reference evidence="3 4" key="1">
    <citation type="submission" date="2023-11" db="EMBL/GenBank/DDBJ databases">
        <authorList>
            <person name="Hedman E."/>
            <person name="Englund M."/>
            <person name="Stromberg M."/>
            <person name="Nyberg Akerstrom W."/>
            <person name="Nylinder S."/>
            <person name="Jareborg N."/>
            <person name="Kallberg Y."/>
            <person name="Kronander E."/>
        </authorList>
    </citation>
    <scope>NUCLEOTIDE SEQUENCE [LARGE SCALE GENOMIC DNA]</scope>
</reference>
<dbReference type="PROSITE" id="PS51029">
    <property type="entry name" value="MADF"/>
    <property type="match status" value="1"/>
</dbReference>
<sequence length="131" mass="15097">MNWNNENVIKFIEAYKEKQVLWNPSHKSYYNRNLKQEAWDELSVEMECPVGELKKKMDYLLAALRREKAKITITSTTGKGQDRASKDNTSENEENDHIGEDHDQSQDKQPRSTASTESDQTTDNAKNSSKS</sequence>
<evidence type="ECO:0000256" key="1">
    <source>
        <dbReference type="SAM" id="MobiDB-lite"/>
    </source>
</evidence>
<dbReference type="Pfam" id="PF10545">
    <property type="entry name" value="MADF_DNA_bdg"/>
    <property type="match status" value="1"/>
</dbReference>
<dbReference type="SMART" id="SM00595">
    <property type="entry name" value="MADF"/>
    <property type="match status" value="1"/>
</dbReference>
<proteinExistence type="predicted"/>
<feature type="compositionally biased region" description="Basic and acidic residues" evidence="1">
    <location>
        <begin position="80"/>
        <end position="110"/>
    </location>
</feature>
<keyword evidence="4" id="KW-1185">Reference proteome</keyword>
<accession>A0AAV1L768</accession>
<protein>
    <recommendedName>
        <fullName evidence="2">MADF domain-containing protein</fullName>
    </recommendedName>
</protein>
<feature type="region of interest" description="Disordered" evidence="1">
    <location>
        <begin position="70"/>
        <end position="131"/>
    </location>
</feature>
<gene>
    <name evidence="3" type="ORF">PARMNEM_LOCUS11119</name>
</gene>
<feature type="domain" description="MADF" evidence="2">
    <location>
        <begin position="10"/>
        <end position="94"/>
    </location>
</feature>
<dbReference type="PANTHER" id="PTHR21505">
    <property type="entry name" value="MADF DOMAIN-CONTAINING PROTEIN-RELATED"/>
    <property type="match status" value="1"/>
</dbReference>
<dbReference type="AlphaFoldDB" id="A0AAV1L768"/>
<organism evidence="3 4">
    <name type="scientific">Parnassius mnemosyne</name>
    <name type="common">clouded apollo</name>
    <dbReference type="NCBI Taxonomy" id="213953"/>
    <lineage>
        <taxon>Eukaryota</taxon>
        <taxon>Metazoa</taxon>
        <taxon>Ecdysozoa</taxon>
        <taxon>Arthropoda</taxon>
        <taxon>Hexapoda</taxon>
        <taxon>Insecta</taxon>
        <taxon>Pterygota</taxon>
        <taxon>Neoptera</taxon>
        <taxon>Endopterygota</taxon>
        <taxon>Lepidoptera</taxon>
        <taxon>Glossata</taxon>
        <taxon>Ditrysia</taxon>
        <taxon>Papilionoidea</taxon>
        <taxon>Papilionidae</taxon>
        <taxon>Parnassiinae</taxon>
        <taxon>Parnassini</taxon>
        <taxon>Parnassius</taxon>
        <taxon>Driopa</taxon>
    </lineage>
</organism>
<evidence type="ECO:0000313" key="4">
    <source>
        <dbReference type="Proteomes" id="UP001314205"/>
    </source>
</evidence>
<dbReference type="EMBL" id="CAVLGL010000086">
    <property type="protein sequence ID" value="CAK1590804.1"/>
    <property type="molecule type" value="Genomic_DNA"/>
</dbReference>
<name>A0AAV1L768_9NEOP</name>